<dbReference type="AlphaFoldDB" id="A0A0S8G0J3"/>
<organism evidence="1 2">
    <name type="scientific">candidate division TA06 bacterium SM23_40</name>
    <dbReference type="NCBI Taxonomy" id="1703774"/>
    <lineage>
        <taxon>Bacteria</taxon>
        <taxon>Bacteria division TA06</taxon>
    </lineage>
</organism>
<name>A0A0S8G0J3_UNCT6</name>
<dbReference type="Proteomes" id="UP000051717">
    <property type="component" value="Unassembled WGS sequence"/>
</dbReference>
<gene>
    <name evidence="1" type="ORF">AMJ82_12225</name>
</gene>
<sequence>MALTDEQREAITSLLGGINEEANRILAERDTVYAVMRIDGVAPDSLTDAMQLIQQARQRAAAAASALADLLNP</sequence>
<accession>A0A0S8G0J3</accession>
<protein>
    <recommendedName>
        <fullName evidence="3">ANTAR domain-containing protein</fullName>
    </recommendedName>
</protein>
<evidence type="ECO:0008006" key="3">
    <source>
        <dbReference type="Google" id="ProtNLM"/>
    </source>
</evidence>
<proteinExistence type="predicted"/>
<reference evidence="1 2" key="1">
    <citation type="journal article" date="2015" name="Microbiome">
        <title>Genomic resolution of linkages in carbon, nitrogen, and sulfur cycling among widespread estuary sediment bacteria.</title>
        <authorList>
            <person name="Baker B.J."/>
            <person name="Lazar C.S."/>
            <person name="Teske A.P."/>
            <person name="Dick G.J."/>
        </authorList>
    </citation>
    <scope>NUCLEOTIDE SEQUENCE [LARGE SCALE GENOMIC DNA]</scope>
    <source>
        <strain evidence="1">SM23_40</strain>
    </source>
</reference>
<dbReference type="EMBL" id="LJUI01000182">
    <property type="protein sequence ID" value="KPK65690.1"/>
    <property type="molecule type" value="Genomic_DNA"/>
</dbReference>
<evidence type="ECO:0000313" key="2">
    <source>
        <dbReference type="Proteomes" id="UP000051717"/>
    </source>
</evidence>
<evidence type="ECO:0000313" key="1">
    <source>
        <dbReference type="EMBL" id="KPK65690.1"/>
    </source>
</evidence>
<comment type="caution">
    <text evidence="1">The sequence shown here is derived from an EMBL/GenBank/DDBJ whole genome shotgun (WGS) entry which is preliminary data.</text>
</comment>